<feature type="domain" description="Pyrrolo-quinoline quinone repeat" evidence="3">
    <location>
        <begin position="240"/>
        <end position="278"/>
    </location>
</feature>
<dbReference type="EMBL" id="JBHLWE010000047">
    <property type="protein sequence ID" value="MFC0342200.1"/>
    <property type="molecule type" value="Genomic_DNA"/>
</dbReference>
<dbReference type="InterPro" id="IPR002372">
    <property type="entry name" value="PQQ_rpt_dom"/>
</dbReference>
<feature type="transmembrane region" description="Helical" evidence="2">
    <location>
        <begin position="39"/>
        <end position="65"/>
    </location>
</feature>
<gene>
    <name evidence="4" type="ORF">ACFFII_15665</name>
</gene>
<evidence type="ECO:0000313" key="5">
    <source>
        <dbReference type="Proteomes" id="UP001589799"/>
    </source>
</evidence>
<feature type="transmembrane region" description="Helical" evidence="2">
    <location>
        <begin position="154"/>
        <end position="172"/>
    </location>
</feature>
<evidence type="ECO:0000313" key="4">
    <source>
        <dbReference type="EMBL" id="MFC0342200.1"/>
    </source>
</evidence>
<organism evidence="4 5">
    <name type="scientific">Paracoccus niistensis</name>
    <dbReference type="NCBI Taxonomy" id="632935"/>
    <lineage>
        <taxon>Bacteria</taxon>
        <taxon>Pseudomonadati</taxon>
        <taxon>Pseudomonadota</taxon>
        <taxon>Alphaproteobacteria</taxon>
        <taxon>Rhodobacterales</taxon>
        <taxon>Paracoccaceae</taxon>
        <taxon>Paracoccus</taxon>
    </lineage>
</organism>
<evidence type="ECO:0000256" key="1">
    <source>
        <dbReference type="SAM" id="MobiDB-lite"/>
    </source>
</evidence>
<dbReference type="SUPFAM" id="SSF50998">
    <property type="entry name" value="Quinoprotein alcohol dehydrogenase-like"/>
    <property type="match status" value="1"/>
</dbReference>
<evidence type="ECO:0000259" key="3">
    <source>
        <dbReference type="Pfam" id="PF01011"/>
    </source>
</evidence>
<keyword evidence="2" id="KW-0472">Membrane</keyword>
<dbReference type="Proteomes" id="UP001589799">
    <property type="component" value="Unassembled WGS sequence"/>
</dbReference>
<keyword evidence="2" id="KW-0812">Transmembrane</keyword>
<reference evidence="4 5" key="1">
    <citation type="submission" date="2024-09" db="EMBL/GenBank/DDBJ databases">
        <authorList>
            <person name="Sun Q."/>
            <person name="Mori K."/>
        </authorList>
    </citation>
    <scope>NUCLEOTIDE SEQUENCE [LARGE SCALE GENOMIC DNA]</scope>
    <source>
        <strain evidence="4 5">KCTC 22789</strain>
    </source>
</reference>
<dbReference type="RefSeq" id="WP_377699802.1">
    <property type="nucleotide sequence ID" value="NZ_JBHLWE010000047.1"/>
</dbReference>
<sequence length="317" mass="33954">MDTCPDEEMMAHVRPDDRSPIHSAERPGARHQLPRAHSVARWATIILGVVFLLVGAMLVAGGVWLMTLGGSWYYLIAALGLLPVGVLLTMQRMAALWLYLLIYPGTWIWAVWEVGWEVWPLVPRVVAPTVLLVFVLITIPVLRRTGRQRGSGTMLGASGAVVTALALVAVGTQQVIQPDRAIAQEEAPLIAQAPAEESDVGPTGQPAPPAPQAPAAVPPAAPAAAAAAATMPMLETGTDWPAYGGTIHETRYSPLDQINRDNVASLERAWEYRTGRHGAGLGRRHLAAHHRARCCGDGASGQRRSGPQRAFGCDPRL</sequence>
<evidence type="ECO:0000256" key="2">
    <source>
        <dbReference type="SAM" id="Phobius"/>
    </source>
</evidence>
<proteinExistence type="predicted"/>
<keyword evidence="5" id="KW-1185">Reference proteome</keyword>
<feature type="region of interest" description="Disordered" evidence="1">
    <location>
        <begin position="195"/>
        <end position="221"/>
    </location>
</feature>
<name>A0ABV6I7I9_9RHOB</name>
<accession>A0ABV6I7I9</accession>
<comment type="caution">
    <text evidence="4">The sequence shown here is derived from an EMBL/GenBank/DDBJ whole genome shotgun (WGS) entry which is preliminary data.</text>
</comment>
<protein>
    <recommendedName>
        <fullName evidence="3">Pyrrolo-quinoline quinone repeat domain-containing protein</fullName>
    </recommendedName>
</protein>
<feature type="compositionally biased region" description="Pro residues" evidence="1">
    <location>
        <begin position="205"/>
        <end position="221"/>
    </location>
</feature>
<feature type="transmembrane region" description="Helical" evidence="2">
    <location>
        <begin position="121"/>
        <end position="142"/>
    </location>
</feature>
<feature type="transmembrane region" description="Helical" evidence="2">
    <location>
        <begin position="71"/>
        <end position="89"/>
    </location>
</feature>
<keyword evidence="2" id="KW-1133">Transmembrane helix</keyword>
<dbReference type="Pfam" id="PF01011">
    <property type="entry name" value="PQQ"/>
    <property type="match status" value="1"/>
</dbReference>
<feature type="transmembrane region" description="Helical" evidence="2">
    <location>
        <begin position="96"/>
        <end position="115"/>
    </location>
</feature>
<feature type="region of interest" description="Disordered" evidence="1">
    <location>
        <begin position="296"/>
        <end position="317"/>
    </location>
</feature>
<dbReference type="Gene3D" id="2.140.10.10">
    <property type="entry name" value="Quinoprotein alcohol dehydrogenase-like superfamily"/>
    <property type="match status" value="1"/>
</dbReference>
<dbReference type="InterPro" id="IPR011047">
    <property type="entry name" value="Quinoprotein_ADH-like_sf"/>
</dbReference>